<evidence type="ECO:0000256" key="5">
    <source>
        <dbReference type="ARBA" id="ARBA00035476"/>
    </source>
</evidence>
<dbReference type="KEGG" id="bfl:Bfl199"/>
<dbReference type="SUPFAM" id="SSF46561">
    <property type="entry name" value="Ribosomal protein L29 (L29p)"/>
    <property type="match status" value="1"/>
</dbReference>
<dbReference type="GO" id="GO:0005840">
    <property type="term" value="C:ribosome"/>
    <property type="evidence" value="ECO:0007669"/>
    <property type="project" value="UniProtKB-KW"/>
</dbReference>
<protein>
    <recommendedName>
        <fullName evidence="4">Large ribosomal subunit protein uL29</fullName>
    </recommendedName>
    <alternativeName>
        <fullName evidence="5">50S ribosomal protein L29</fullName>
    </alternativeName>
</protein>
<dbReference type="HOGENOM" id="CLU_2822536_0_0_6"/>
<accession>Q7VQE0</accession>
<keyword evidence="7" id="KW-1185">Reference proteome</keyword>
<name>Q7VQE0_BLOFL</name>
<dbReference type="AlphaFoldDB" id="Q7VQE0"/>
<dbReference type="Pfam" id="PF00831">
    <property type="entry name" value="Ribosomal_L29"/>
    <property type="match status" value="1"/>
</dbReference>
<evidence type="ECO:0000313" key="6">
    <source>
        <dbReference type="EMBL" id="CAD83714.1"/>
    </source>
</evidence>
<dbReference type="InterPro" id="IPR036049">
    <property type="entry name" value="Ribosomal_uL29_sf"/>
</dbReference>
<keyword evidence="2" id="KW-0689">Ribosomal protein</keyword>
<keyword evidence="3" id="KW-0687">Ribonucleoprotein</keyword>
<dbReference type="NCBIfam" id="TIGR00012">
    <property type="entry name" value="L29"/>
    <property type="match status" value="1"/>
</dbReference>
<evidence type="ECO:0000256" key="1">
    <source>
        <dbReference type="ARBA" id="ARBA00009254"/>
    </source>
</evidence>
<evidence type="ECO:0000256" key="3">
    <source>
        <dbReference type="ARBA" id="ARBA00023274"/>
    </source>
</evidence>
<evidence type="ECO:0000313" key="7">
    <source>
        <dbReference type="Proteomes" id="UP000002192"/>
    </source>
</evidence>
<dbReference type="OrthoDB" id="9815192at2"/>
<evidence type="ECO:0000256" key="2">
    <source>
        <dbReference type="ARBA" id="ARBA00022980"/>
    </source>
</evidence>
<proteinExistence type="inferred from homology"/>
<gene>
    <name evidence="6" type="primary">rpmC</name>
    <name evidence="6" type="ordered locus">Bfl199</name>
</gene>
<dbReference type="GO" id="GO:0003735">
    <property type="term" value="F:structural constituent of ribosome"/>
    <property type="evidence" value="ECO:0007669"/>
    <property type="project" value="InterPro"/>
</dbReference>
<reference evidence="6 7" key="1">
    <citation type="journal article" date="2003" name="Proc. Natl. Acad. Sci. U.S.A.">
        <title>The genome sequence of Blochmannia floridanus: comparative analysis of reduced genomes.</title>
        <authorList>
            <person name="Gil R."/>
            <person name="Silva F.J."/>
            <person name="Zientz E."/>
            <person name="Delmotte F."/>
            <person name="Gonzalez-Candelas F."/>
            <person name="Latorre A."/>
            <person name="Rausell C."/>
            <person name="Kramerbeek J."/>
            <person name="Gadau J."/>
            <person name="Hoelldobler B."/>
            <person name="van Ham R.C.H.J."/>
            <person name="Gross R."/>
            <person name="Moya A."/>
        </authorList>
    </citation>
    <scope>NUCLEOTIDE SEQUENCE [LARGE SCALE GENOMIC DNA]</scope>
</reference>
<dbReference type="Proteomes" id="UP000002192">
    <property type="component" value="Chromosome"/>
</dbReference>
<dbReference type="InterPro" id="IPR001854">
    <property type="entry name" value="Ribosomal_uL29"/>
</dbReference>
<evidence type="ECO:0000256" key="4">
    <source>
        <dbReference type="ARBA" id="ARBA00035204"/>
    </source>
</evidence>
<dbReference type="Gene3D" id="1.10.287.310">
    <property type="match status" value="1"/>
</dbReference>
<dbReference type="GO" id="GO:0006412">
    <property type="term" value="P:translation"/>
    <property type="evidence" value="ECO:0007669"/>
    <property type="project" value="InterPro"/>
</dbReference>
<organism evidence="6 7">
    <name type="scientific">Blochmanniella floridana</name>
    <dbReference type="NCBI Taxonomy" id="203907"/>
    <lineage>
        <taxon>Bacteria</taxon>
        <taxon>Pseudomonadati</taxon>
        <taxon>Pseudomonadota</taxon>
        <taxon>Gammaproteobacteria</taxon>
        <taxon>Enterobacterales</taxon>
        <taxon>Enterobacteriaceae</taxon>
        <taxon>ant endosymbionts</taxon>
        <taxon>Candidatus Blochmanniella</taxon>
    </lineage>
</organism>
<dbReference type="EMBL" id="BX248583">
    <property type="protein sequence ID" value="CAD83714.1"/>
    <property type="molecule type" value="Genomic_DNA"/>
</dbReference>
<sequence length="66" mass="8182">MSKFLKKMNYNDSNIDNKFLYVKLHDVLREYCKLRIQLKLGQFKKVHLFKKLRYEIACIKLRLFKK</sequence>
<dbReference type="GO" id="GO:1990904">
    <property type="term" value="C:ribonucleoprotein complex"/>
    <property type="evidence" value="ECO:0007669"/>
    <property type="project" value="UniProtKB-KW"/>
</dbReference>
<dbReference type="STRING" id="203907.Bfl199"/>
<comment type="similarity">
    <text evidence="1">Belongs to the universal ribosomal protein uL29 family.</text>
</comment>